<organism evidence="2 3">
    <name type="scientific">Actinocrispum wychmicini</name>
    <dbReference type="NCBI Taxonomy" id="1213861"/>
    <lineage>
        <taxon>Bacteria</taxon>
        <taxon>Bacillati</taxon>
        <taxon>Actinomycetota</taxon>
        <taxon>Actinomycetes</taxon>
        <taxon>Pseudonocardiales</taxon>
        <taxon>Pseudonocardiaceae</taxon>
        <taxon>Actinocrispum</taxon>
    </lineage>
</organism>
<dbReference type="SUPFAM" id="SSF63380">
    <property type="entry name" value="Riboflavin synthase domain-like"/>
    <property type="match status" value="1"/>
</dbReference>
<dbReference type="PANTHER" id="PTHR30157:SF0">
    <property type="entry name" value="NADPH-DEPENDENT FERRIC-CHELATE REDUCTASE"/>
    <property type="match status" value="1"/>
</dbReference>
<dbReference type="RefSeq" id="WP_207925972.1">
    <property type="nucleotide sequence ID" value="NZ_SLWS01000002.1"/>
</dbReference>
<dbReference type="InterPro" id="IPR017938">
    <property type="entry name" value="Riboflavin_synthase-like_b-brl"/>
</dbReference>
<dbReference type="InterPro" id="IPR013113">
    <property type="entry name" value="SIP_FAD-bd"/>
</dbReference>
<dbReference type="InterPro" id="IPR007037">
    <property type="entry name" value="SIP_rossman_dom"/>
</dbReference>
<evidence type="ECO:0000313" key="2">
    <source>
        <dbReference type="EMBL" id="TCO62285.1"/>
    </source>
</evidence>
<dbReference type="InterPro" id="IPR017927">
    <property type="entry name" value="FAD-bd_FR_type"/>
</dbReference>
<dbReference type="Proteomes" id="UP000295680">
    <property type="component" value="Unassembled WGS sequence"/>
</dbReference>
<dbReference type="AlphaFoldDB" id="A0A4R2K7F5"/>
<reference evidence="2 3" key="1">
    <citation type="submission" date="2019-03" db="EMBL/GenBank/DDBJ databases">
        <title>Genomic Encyclopedia of Type Strains, Phase IV (KMG-IV): sequencing the most valuable type-strain genomes for metagenomic binning, comparative biology and taxonomic classification.</title>
        <authorList>
            <person name="Goeker M."/>
        </authorList>
    </citation>
    <scope>NUCLEOTIDE SEQUENCE [LARGE SCALE GENOMIC DNA]</scope>
    <source>
        <strain evidence="2 3">DSM 45934</strain>
    </source>
</reference>
<dbReference type="EMBL" id="SLWS01000002">
    <property type="protein sequence ID" value="TCO62285.1"/>
    <property type="molecule type" value="Genomic_DNA"/>
</dbReference>
<dbReference type="InterPro" id="IPR039374">
    <property type="entry name" value="SIP_fam"/>
</dbReference>
<dbReference type="GO" id="GO:0016491">
    <property type="term" value="F:oxidoreductase activity"/>
    <property type="evidence" value="ECO:0007669"/>
    <property type="project" value="InterPro"/>
</dbReference>
<dbReference type="PANTHER" id="PTHR30157">
    <property type="entry name" value="FERRIC REDUCTASE, NADPH-DEPENDENT"/>
    <property type="match status" value="1"/>
</dbReference>
<name>A0A4R2K7F5_9PSEU</name>
<feature type="domain" description="FAD-binding FR-type" evidence="1">
    <location>
        <begin position="16"/>
        <end position="154"/>
    </location>
</feature>
<proteinExistence type="predicted"/>
<dbReference type="CDD" id="cd06193">
    <property type="entry name" value="siderophore_interacting"/>
    <property type="match status" value="1"/>
</dbReference>
<sequence length="277" mass="30300">MPQTNMSATRIKPATSELLTLTVLRQQRISRNFVRITLGRGDVERFTPMGFDQWFRLFIPVSSPDTLSRLPNKLTMMAYLKYLTVAKTQRPLLRSYSARAYRPDGVDGPELDIDFVLHGSAEDGTAGPATLWAQNCIEGDPVALLDEGIAFTPPPSVRRVFLVADETGLPATAGILASLPPDTEGEALVEVPSAGDRQDLDKPDGVKLTWIDRDPTGVPGRAALAAAEASPLPTEPFYGWTVGESTLPVTLRRHWVKSGVPKENVMFCGYWKAGRGH</sequence>
<keyword evidence="3" id="KW-1185">Reference proteome</keyword>
<evidence type="ECO:0000259" key="1">
    <source>
        <dbReference type="PROSITE" id="PS51384"/>
    </source>
</evidence>
<protein>
    <submittedName>
        <fullName evidence="2">NADPH-dependent ferric siderophore reductase</fullName>
    </submittedName>
</protein>
<dbReference type="Pfam" id="PF08021">
    <property type="entry name" value="FAD_binding_9"/>
    <property type="match status" value="1"/>
</dbReference>
<gene>
    <name evidence="2" type="ORF">EV192_102422</name>
</gene>
<dbReference type="PROSITE" id="PS51384">
    <property type="entry name" value="FAD_FR"/>
    <property type="match status" value="1"/>
</dbReference>
<dbReference type="Gene3D" id="2.40.30.10">
    <property type="entry name" value="Translation factors"/>
    <property type="match status" value="1"/>
</dbReference>
<dbReference type="Gene3D" id="3.40.50.80">
    <property type="entry name" value="Nucleotide-binding domain of ferredoxin-NADP reductase (FNR) module"/>
    <property type="match status" value="1"/>
</dbReference>
<evidence type="ECO:0000313" key="3">
    <source>
        <dbReference type="Proteomes" id="UP000295680"/>
    </source>
</evidence>
<dbReference type="Pfam" id="PF04954">
    <property type="entry name" value="SIP"/>
    <property type="match status" value="1"/>
</dbReference>
<comment type="caution">
    <text evidence="2">The sequence shown here is derived from an EMBL/GenBank/DDBJ whole genome shotgun (WGS) entry which is preliminary data.</text>
</comment>
<dbReference type="InterPro" id="IPR039261">
    <property type="entry name" value="FNR_nucleotide-bd"/>
</dbReference>
<accession>A0A4R2K7F5</accession>